<evidence type="ECO:0000313" key="8">
    <source>
        <dbReference type="Proteomes" id="UP000677803"/>
    </source>
</evidence>
<dbReference type="GO" id="GO:0004888">
    <property type="term" value="F:transmembrane signaling receptor activity"/>
    <property type="evidence" value="ECO:0007669"/>
    <property type="project" value="TreeGrafter"/>
</dbReference>
<evidence type="ECO:0000256" key="3">
    <source>
        <dbReference type="ARBA" id="ARBA00023136"/>
    </source>
</evidence>
<feature type="domain" description="Ig-like" evidence="6">
    <location>
        <begin position="27"/>
        <end position="130"/>
    </location>
</feature>
<keyword evidence="8" id="KW-1185">Reference proteome</keyword>
<name>A0A8S4BZB9_9TELE</name>
<dbReference type="Pfam" id="PF07686">
    <property type="entry name" value="V-set"/>
    <property type="match status" value="1"/>
</dbReference>
<dbReference type="SMART" id="SM00409">
    <property type="entry name" value="IG"/>
    <property type="match status" value="1"/>
</dbReference>
<gene>
    <name evidence="7" type="ORF">MMEN_LOCUS21928</name>
</gene>
<dbReference type="InterPro" id="IPR050671">
    <property type="entry name" value="CD300_family_receptors"/>
</dbReference>
<dbReference type="Gene3D" id="2.60.40.10">
    <property type="entry name" value="Immunoglobulins"/>
    <property type="match status" value="1"/>
</dbReference>
<dbReference type="PROSITE" id="PS50835">
    <property type="entry name" value="IG_LIKE"/>
    <property type="match status" value="1"/>
</dbReference>
<organism evidence="7 8">
    <name type="scientific">Menidia menidia</name>
    <name type="common">Atlantic silverside</name>
    <dbReference type="NCBI Taxonomy" id="238744"/>
    <lineage>
        <taxon>Eukaryota</taxon>
        <taxon>Metazoa</taxon>
        <taxon>Chordata</taxon>
        <taxon>Craniata</taxon>
        <taxon>Vertebrata</taxon>
        <taxon>Euteleostomi</taxon>
        <taxon>Actinopterygii</taxon>
        <taxon>Neopterygii</taxon>
        <taxon>Teleostei</taxon>
        <taxon>Neoteleostei</taxon>
        <taxon>Acanthomorphata</taxon>
        <taxon>Ovalentaria</taxon>
        <taxon>Atherinomorphae</taxon>
        <taxon>Atheriniformes</taxon>
        <taxon>Atherinopsidae</taxon>
        <taxon>Menidiinae</taxon>
        <taxon>Menidia</taxon>
    </lineage>
</organism>
<dbReference type="Proteomes" id="UP000677803">
    <property type="component" value="Unassembled WGS sequence"/>
</dbReference>
<feature type="transmembrane region" description="Helical" evidence="4">
    <location>
        <begin position="163"/>
        <end position="181"/>
    </location>
</feature>
<dbReference type="GO" id="GO:0005886">
    <property type="term" value="C:plasma membrane"/>
    <property type="evidence" value="ECO:0007669"/>
    <property type="project" value="TreeGrafter"/>
</dbReference>
<evidence type="ECO:0000256" key="4">
    <source>
        <dbReference type="SAM" id="Phobius"/>
    </source>
</evidence>
<evidence type="ECO:0000313" key="7">
    <source>
        <dbReference type="EMBL" id="CAG6021740.1"/>
    </source>
</evidence>
<evidence type="ECO:0000259" key="6">
    <source>
        <dbReference type="PROSITE" id="PS50835"/>
    </source>
</evidence>
<dbReference type="SUPFAM" id="SSF48726">
    <property type="entry name" value="Immunoglobulin"/>
    <property type="match status" value="1"/>
</dbReference>
<feature type="chain" id="PRO_5035893196" evidence="5">
    <location>
        <begin position="29"/>
        <end position="193"/>
    </location>
</feature>
<dbReference type="InterPro" id="IPR003599">
    <property type="entry name" value="Ig_sub"/>
</dbReference>
<keyword evidence="5" id="KW-0732">Signal</keyword>
<evidence type="ECO:0000256" key="1">
    <source>
        <dbReference type="ARBA" id="ARBA00004370"/>
    </source>
</evidence>
<keyword evidence="3 4" id="KW-0472">Membrane</keyword>
<dbReference type="InterPro" id="IPR036179">
    <property type="entry name" value="Ig-like_dom_sf"/>
</dbReference>
<sequence>MKTSGLLFILFKAVVLIHFWVTKKTVDSVELLAPEEVSGTFGGSVTIQCQYSFGFKDHTKYWCRGPVYYFCKIEVKTPRNRVNDRIFITDTKEAGVFTVTMTQLTQSDEDVYWCVIATSGTNIYKSVRVSISNTVITPPMRTVSSSSLILTEGETCWWETLRWILLFVMLGCLALTHITVWRKRKTRNTQPVI</sequence>
<evidence type="ECO:0000256" key="2">
    <source>
        <dbReference type="ARBA" id="ARBA00022692"/>
    </source>
</evidence>
<dbReference type="PANTHER" id="PTHR11860:SF111">
    <property type="entry name" value="IMMUNOGLOBULIN SUBTYPE DOMAIN-CONTAINING PROTEIN"/>
    <property type="match status" value="1"/>
</dbReference>
<comment type="caution">
    <text evidence="7">The sequence shown here is derived from an EMBL/GenBank/DDBJ whole genome shotgun (WGS) entry which is preliminary data.</text>
</comment>
<dbReference type="PANTHER" id="PTHR11860">
    <property type="entry name" value="POLYMERIC-IMMUNOGLOBULIN RECEPTOR"/>
    <property type="match status" value="1"/>
</dbReference>
<keyword evidence="2 4" id="KW-0812">Transmembrane</keyword>
<comment type="subcellular location">
    <subcellularLocation>
        <location evidence="1">Membrane</location>
    </subcellularLocation>
</comment>
<dbReference type="InterPro" id="IPR007110">
    <property type="entry name" value="Ig-like_dom"/>
</dbReference>
<dbReference type="EMBL" id="CAJRST010041110">
    <property type="protein sequence ID" value="CAG6021740.1"/>
    <property type="molecule type" value="Genomic_DNA"/>
</dbReference>
<keyword evidence="4" id="KW-1133">Transmembrane helix</keyword>
<evidence type="ECO:0000256" key="5">
    <source>
        <dbReference type="SAM" id="SignalP"/>
    </source>
</evidence>
<proteinExistence type="predicted"/>
<accession>A0A8S4BZB9</accession>
<dbReference type="AlphaFoldDB" id="A0A8S4BZB9"/>
<feature type="signal peptide" evidence="5">
    <location>
        <begin position="1"/>
        <end position="28"/>
    </location>
</feature>
<dbReference type="InterPro" id="IPR013783">
    <property type="entry name" value="Ig-like_fold"/>
</dbReference>
<reference evidence="7" key="1">
    <citation type="submission" date="2021-05" db="EMBL/GenBank/DDBJ databases">
        <authorList>
            <person name="Tigano A."/>
        </authorList>
    </citation>
    <scope>NUCLEOTIDE SEQUENCE</scope>
</reference>
<protein>
    <submittedName>
        <fullName evidence="7">(Atlantic silverside) hypothetical protein</fullName>
    </submittedName>
</protein>
<dbReference type="CDD" id="cd05716">
    <property type="entry name" value="IgV_pIgR_like"/>
    <property type="match status" value="1"/>
</dbReference>
<dbReference type="InterPro" id="IPR013106">
    <property type="entry name" value="Ig_V-set"/>
</dbReference>
<dbReference type="OrthoDB" id="284782at2759"/>